<comment type="caution">
    <text evidence="2">The sequence shown here is derived from an EMBL/GenBank/DDBJ whole genome shotgun (WGS) entry which is preliminary data.</text>
</comment>
<dbReference type="AlphaFoldDB" id="A0A9D4VNI9"/>
<proteinExistence type="predicted"/>
<feature type="compositionally biased region" description="Acidic residues" evidence="1">
    <location>
        <begin position="63"/>
        <end position="84"/>
    </location>
</feature>
<feature type="region of interest" description="Disordered" evidence="1">
    <location>
        <begin position="63"/>
        <end position="87"/>
    </location>
</feature>
<evidence type="ECO:0000313" key="3">
    <source>
        <dbReference type="Proteomes" id="UP001058974"/>
    </source>
</evidence>
<sequence length="108" mass="12961">MIMHMILLHMLVQIKLMAIFIWNVTDIKLRVREPRFINEMINMEAIDNEGVEGFICSSKEKMEDDEYGSEDLDSSDPDESDDEKGEWPKFEKFRKELFNKDYQFKWGM</sequence>
<dbReference type="Gramene" id="Psat07G0308400-T1">
    <property type="protein sequence ID" value="KAI5386801.1"/>
    <property type="gene ID" value="KIW84_073084"/>
</dbReference>
<dbReference type="Proteomes" id="UP001058974">
    <property type="component" value="Chromosome 7"/>
</dbReference>
<gene>
    <name evidence="2" type="ORF">KIW84_073084</name>
</gene>
<evidence type="ECO:0000256" key="1">
    <source>
        <dbReference type="SAM" id="MobiDB-lite"/>
    </source>
</evidence>
<accession>A0A9D4VNI9</accession>
<keyword evidence="3" id="KW-1185">Reference proteome</keyword>
<evidence type="ECO:0000313" key="2">
    <source>
        <dbReference type="EMBL" id="KAI5386801.1"/>
    </source>
</evidence>
<organism evidence="2 3">
    <name type="scientific">Pisum sativum</name>
    <name type="common">Garden pea</name>
    <name type="synonym">Lathyrus oleraceus</name>
    <dbReference type="NCBI Taxonomy" id="3888"/>
    <lineage>
        <taxon>Eukaryota</taxon>
        <taxon>Viridiplantae</taxon>
        <taxon>Streptophyta</taxon>
        <taxon>Embryophyta</taxon>
        <taxon>Tracheophyta</taxon>
        <taxon>Spermatophyta</taxon>
        <taxon>Magnoliopsida</taxon>
        <taxon>eudicotyledons</taxon>
        <taxon>Gunneridae</taxon>
        <taxon>Pentapetalae</taxon>
        <taxon>rosids</taxon>
        <taxon>fabids</taxon>
        <taxon>Fabales</taxon>
        <taxon>Fabaceae</taxon>
        <taxon>Papilionoideae</taxon>
        <taxon>50 kb inversion clade</taxon>
        <taxon>NPAAA clade</taxon>
        <taxon>Hologalegina</taxon>
        <taxon>IRL clade</taxon>
        <taxon>Fabeae</taxon>
        <taxon>Lathyrus</taxon>
    </lineage>
</organism>
<reference evidence="2 3" key="1">
    <citation type="journal article" date="2022" name="Nat. Genet.">
        <title>Improved pea reference genome and pan-genome highlight genomic features and evolutionary characteristics.</title>
        <authorList>
            <person name="Yang T."/>
            <person name="Liu R."/>
            <person name="Luo Y."/>
            <person name="Hu S."/>
            <person name="Wang D."/>
            <person name="Wang C."/>
            <person name="Pandey M.K."/>
            <person name="Ge S."/>
            <person name="Xu Q."/>
            <person name="Li N."/>
            <person name="Li G."/>
            <person name="Huang Y."/>
            <person name="Saxena R.K."/>
            <person name="Ji Y."/>
            <person name="Li M."/>
            <person name="Yan X."/>
            <person name="He Y."/>
            <person name="Liu Y."/>
            <person name="Wang X."/>
            <person name="Xiang C."/>
            <person name="Varshney R.K."/>
            <person name="Ding H."/>
            <person name="Gao S."/>
            <person name="Zong X."/>
        </authorList>
    </citation>
    <scope>NUCLEOTIDE SEQUENCE [LARGE SCALE GENOMIC DNA]</scope>
    <source>
        <strain evidence="2 3">cv. Zhongwan 6</strain>
    </source>
</reference>
<protein>
    <submittedName>
        <fullName evidence="2">Uncharacterized protein</fullName>
    </submittedName>
</protein>
<dbReference type="EMBL" id="JAMSHJ010000007">
    <property type="protein sequence ID" value="KAI5386801.1"/>
    <property type="molecule type" value="Genomic_DNA"/>
</dbReference>
<name>A0A9D4VNI9_PEA</name>